<evidence type="ECO:0000256" key="1">
    <source>
        <dbReference type="SAM" id="MobiDB-lite"/>
    </source>
</evidence>
<protein>
    <recommendedName>
        <fullName evidence="2">DNA-binding protein H-NS-like C-terminal domain-containing protein</fullName>
    </recommendedName>
</protein>
<accession>A0A177LWF8</accession>
<sequence>MTTKNTNDKIDALETKSIAELQELFANTQRLLEAKQGEIRESAVQKIQQIALEAGIKVFIREPKKRGEKSAEKLYRNPDDHSQTWTSKKAGAKPKWLSEFLKNGRKLEEFEVKAEPVTATTA</sequence>
<dbReference type="Proteomes" id="UP000077763">
    <property type="component" value="Unassembled WGS sequence"/>
</dbReference>
<evidence type="ECO:0000259" key="2">
    <source>
        <dbReference type="SMART" id="SM00528"/>
    </source>
</evidence>
<dbReference type="Pfam" id="PF00816">
    <property type="entry name" value="Histone_HNS"/>
    <property type="match status" value="1"/>
</dbReference>
<organism evidence="3 4">
    <name type="scientific">Methylomonas methanica</name>
    <dbReference type="NCBI Taxonomy" id="421"/>
    <lineage>
        <taxon>Bacteria</taxon>
        <taxon>Pseudomonadati</taxon>
        <taxon>Pseudomonadota</taxon>
        <taxon>Gammaproteobacteria</taxon>
        <taxon>Methylococcales</taxon>
        <taxon>Methylococcaceae</taxon>
        <taxon>Methylomonas</taxon>
    </lineage>
</organism>
<proteinExistence type="predicted"/>
<dbReference type="InterPro" id="IPR037150">
    <property type="entry name" value="H-NS_C_dom_sf"/>
</dbReference>
<dbReference type="RefSeq" id="WP_064038649.1">
    <property type="nucleotide sequence ID" value="NZ_LUUH01000101.1"/>
</dbReference>
<reference evidence="4" key="1">
    <citation type="submission" date="2016-03" db="EMBL/GenBank/DDBJ databases">
        <authorList>
            <person name="Heylen K."/>
            <person name="De Vos P."/>
            <person name="Vekeman B."/>
        </authorList>
    </citation>
    <scope>NUCLEOTIDE SEQUENCE [LARGE SCALE GENOMIC DNA]</scope>
    <source>
        <strain evidence="4">R-45371</strain>
    </source>
</reference>
<dbReference type="AlphaFoldDB" id="A0A177LWF8"/>
<dbReference type="SMART" id="SM00528">
    <property type="entry name" value="HNS"/>
    <property type="match status" value="1"/>
</dbReference>
<feature type="domain" description="DNA-binding protein H-NS-like C-terminal" evidence="2">
    <location>
        <begin position="64"/>
        <end position="112"/>
    </location>
</feature>
<feature type="compositionally biased region" description="Basic and acidic residues" evidence="1">
    <location>
        <begin position="68"/>
        <end position="82"/>
    </location>
</feature>
<dbReference type="GO" id="GO:0003677">
    <property type="term" value="F:DNA binding"/>
    <property type="evidence" value="ECO:0007669"/>
    <property type="project" value="InterPro"/>
</dbReference>
<gene>
    <name evidence="3" type="ORF">A1353_23085</name>
</gene>
<feature type="region of interest" description="Disordered" evidence="1">
    <location>
        <begin position="66"/>
        <end position="90"/>
    </location>
</feature>
<dbReference type="InterPro" id="IPR027444">
    <property type="entry name" value="H-NS_C_dom"/>
</dbReference>
<comment type="caution">
    <text evidence="3">The sequence shown here is derived from an EMBL/GenBank/DDBJ whole genome shotgun (WGS) entry which is preliminary data.</text>
</comment>
<dbReference type="Gene3D" id="4.10.430.10">
    <property type="entry name" value="Histone-like protein H-NS, C-terminal domain"/>
    <property type="match status" value="1"/>
</dbReference>
<dbReference type="EMBL" id="LUUH01000101">
    <property type="protein sequence ID" value="OAH97374.1"/>
    <property type="molecule type" value="Genomic_DNA"/>
</dbReference>
<evidence type="ECO:0000313" key="3">
    <source>
        <dbReference type="EMBL" id="OAH97374.1"/>
    </source>
</evidence>
<name>A0A177LWF8_METMH</name>
<evidence type="ECO:0000313" key="4">
    <source>
        <dbReference type="Proteomes" id="UP000077763"/>
    </source>
</evidence>
<dbReference type="SUPFAM" id="SSF81273">
    <property type="entry name" value="H-NS histone-like proteins"/>
    <property type="match status" value="1"/>
</dbReference>